<sequence length="229" mass="25774">MRSLLLSASLLVLMSFLTLQTAKAQQPDPQNPVPKNLAVPSEWEVRLDNPDESVIIGSDPESADIYFVNMKPGWHITTGPRAIFWHPESMAEGTYRAHTKIFLFDPQGRNEAFGLFFGGQNLKVENQTYTYFLLRNSGDYLIKKRTGNETTLVKDWTKTDAMVTYTDTTESSVPNTLAVEVSENSVSFFVNGTEVETLSKDQVDTAGYVGLRVNHRLNLHVEDFGVEQY</sequence>
<dbReference type="Gene3D" id="2.60.120.560">
    <property type="entry name" value="Exo-inulinase, domain 1"/>
    <property type="match status" value="1"/>
</dbReference>
<name>A0A6M1T4N9_9BACT</name>
<dbReference type="AlphaFoldDB" id="A0A6M1T4N9"/>
<dbReference type="RefSeq" id="WP_165143406.1">
    <property type="nucleotide sequence ID" value="NZ_JAALLT010000004.1"/>
</dbReference>
<dbReference type="EMBL" id="JAALLT010000004">
    <property type="protein sequence ID" value="NGP77747.1"/>
    <property type="molecule type" value="Genomic_DNA"/>
</dbReference>
<accession>A0A6M1T4N9</accession>
<evidence type="ECO:0008006" key="4">
    <source>
        <dbReference type="Google" id="ProtNLM"/>
    </source>
</evidence>
<evidence type="ECO:0000313" key="3">
    <source>
        <dbReference type="Proteomes" id="UP000473278"/>
    </source>
</evidence>
<feature type="chain" id="PRO_5026741296" description="3-keto-disaccharide hydrolase domain-containing protein" evidence="1">
    <location>
        <begin position="25"/>
        <end position="229"/>
    </location>
</feature>
<comment type="caution">
    <text evidence="2">The sequence shown here is derived from an EMBL/GenBank/DDBJ whole genome shotgun (WGS) entry which is preliminary data.</text>
</comment>
<dbReference type="Proteomes" id="UP000473278">
    <property type="component" value="Unassembled WGS sequence"/>
</dbReference>
<keyword evidence="1" id="KW-0732">Signal</keyword>
<proteinExistence type="predicted"/>
<evidence type="ECO:0000256" key="1">
    <source>
        <dbReference type="SAM" id="SignalP"/>
    </source>
</evidence>
<organism evidence="2 3">
    <name type="scientific">Halalkalibaculum roseum</name>
    <dbReference type="NCBI Taxonomy" id="2709311"/>
    <lineage>
        <taxon>Bacteria</taxon>
        <taxon>Pseudomonadati</taxon>
        <taxon>Balneolota</taxon>
        <taxon>Balneolia</taxon>
        <taxon>Balneolales</taxon>
        <taxon>Balneolaceae</taxon>
        <taxon>Halalkalibaculum</taxon>
    </lineage>
</organism>
<feature type="signal peptide" evidence="1">
    <location>
        <begin position="1"/>
        <end position="24"/>
    </location>
</feature>
<evidence type="ECO:0000313" key="2">
    <source>
        <dbReference type="EMBL" id="NGP77747.1"/>
    </source>
</evidence>
<keyword evidence="3" id="KW-1185">Reference proteome</keyword>
<protein>
    <recommendedName>
        <fullName evidence="4">3-keto-disaccharide hydrolase domain-containing protein</fullName>
    </recommendedName>
</protein>
<gene>
    <name evidence="2" type="ORF">G3570_13955</name>
</gene>
<reference evidence="2 3" key="1">
    <citation type="submission" date="2020-02" db="EMBL/GenBank/DDBJ databases">
        <title>Balneolaceae bacterium YR4-1, complete genome.</title>
        <authorList>
            <person name="Li Y."/>
            <person name="Wu S."/>
        </authorList>
    </citation>
    <scope>NUCLEOTIDE SEQUENCE [LARGE SCALE GENOMIC DNA]</scope>
    <source>
        <strain evidence="2 3">YR4-1</strain>
    </source>
</reference>